<feature type="compositionally biased region" description="Low complexity" evidence="1">
    <location>
        <begin position="576"/>
        <end position="599"/>
    </location>
</feature>
<feature type="compositionally biased region" description="Basic and acidic residues" evidence="1">
    <location>
        <begin position="627"/>
        <end position="636"/>
    </location>
</feature>
<organism evidence="4 5">
    <name type="scientific">Frankia nepalensis</name>
    <dbReference type="NCBI Taxonomy" id="1836974"/>
    <lineage>
        <taxon>Bacteria</taxon>
        <taxon>Bacillati</taxon>
        <taxon>Actinomycetota</taxon>
        <taxon>Actinomycetes</taxon>
        <taxon>Frankiales</taxon>
        <taxon>Frankiaceae</taxon>
        <taxon>Frankia</taxon>
    </lineage>
</organism>
<dbReference type="SMART" id="SM00710">
    <property type="entry name" value="PbH1"/>
    <property type="match status" value="10"/>
</dbReference>
<feature type="chain" id="PRO_5039522950" evidence="2">
    <location>
        <begin position="31"/>
        <end position="693"/>
    </location>
</feature>
<accession>A0A937RF07</accession>
<dbReference type="InterPro" id="IPR022441">
    <property type="entry name" value="Para_beta_helix_rpt-2"/>
</dbReference>
<protein>
    <submittedName>
        <fullName evidence="4">Right-handed parallel beta-helix repeat-containing protein</fullName>
    </submittedName>
</protein>
<dbReference type="InterPro" id="IPR011050">
    <property type="entry name" value="Pectin_lyase_fold/virulence"/>
</dbReference>
<keyword evidence="2" id="KW-0732">Signal</keyword>
<dbReference type="Pfam" id="PF13229">
    <property type="entry name" value="Beta_helix"/>
    <property type="match status" value="2"/>
</dbReference>
<comment type="caution">
    <text evidence="4">The sequence shown here is derived from an EMBL/GenBank/DDBJ whole genome shotgun (WGS) entry which is preliminary data.</text>
</comment>
<gene>
    <name evidence="4" type="ORF">I7412_11460</name>
</gene>
<dbReference type="SUPFAM" id="SSF51126">
    <property type="entry name" value="Pectin lyase-like"/>
    <property type="match status" value="2"/>
</dbReference>
<sequence length="693" mass="72740">MTRPSQARRSPRRVAARAGLLLATMVAALAATTIATTVTPAHADPVPPLPPASSADAKKQSTLVDAEDIRLRTMYERFGVLTEPTIVETAGSLPTLLLPARAQPYTATDVVAAGGGRREVDGGVLFTAHVLVGPQARLVINGQVGELRLASGASGYATVTAWRGAMEFFGDSPEKKLSIVGWDVQNLRPDTATADGRSYIRTMGGELIVRNVKATNLGFWTGRTGGIAWTGSKGEPSTGGAADSVFSQNVFGAYVSGSEGIQMIGVRLEDNERSGLSVNRDATTTLVSGITSTRNHGDGITIDRASGSRVMRSTVTDNSGDGITVDGRGLGLVATATGVQVHQIKDTLLEGNTVSGNGRYGIRVVGGENSVLRANKVTGSTVGIIIKSGANGTQIEGNTAIAATEAGIQIGPDARRTALVQNTLTDDRRGIVIQGATTNVVSRNTVTGASDFAITVRGQADDTKIQHNKLSGEGWRAIDIRKALGVKTREIHSNNTDGWVSLEANHWYSLIEEHPALLVWGVLVLLPLLGWRSRRKAKKAPRQHPYPEAELLLQRLTGGTMRPPAQLALIAASANGAGASPSRSAGNGAGKKLTAAGTGPSHGSSVFAEAAPRRQPSTRTKPTVPRQDAEPTELIRRGGPAGRVQDHETTAWLTPPRTSGSSDFFSPREAPSAPRPRRGGHDGHQENSQPPTS</sequence>
<dbReference type="InterPro" id="IPR012334">
    <property type="entry name" value="Pectin_lyas_fold"/>
</dbReference>
<feature type="signal peptide" evidence="2">
    <location>
        <begin position="1"/>
        <end position="30"/>
    </location>
</feature>
<proteinExistence type="predicted"/>
<name>A0A937RF07_9ACTN</name>
<dbReference type="RefSeq" id="WP_203004954.1">
    <property type="nucleotide sequence ID" value="NZ_JADWYU010000082.1"/>
</dbReference>
<dbReference type="AlphaFoldDB" id="A0A937RF07"/>
<feature type="domain" description="Right handed beta helix" evidence="3">
    <location>
        <begin position="336"/>
        <end position="469"/>
    </location>
</feature>
<dbReference type="Proteomes" id="UP000604475">
    <property type="component" value="Unassembled WGS sequence"/>
</dbReference>
<feature type="region of interest" description="Disordered" evidence="1">
    <location>
        <begin position="576"/>
        <end position="693"/>
    </location>
</feature>
<evidence type="ECO:0000259" key="3">
    <source>
        <dbReference type="Pfam" id="PF13229"/>
    </source>
</evidence>
<reference evidence="4" key="1">
    <citation type="submission" date="2020-12" db="EMBL/GenBank/DDBJ databases">
        <title>Genomic characterization of non-nitrogen-fixing Frankia strains.</title>
        <authorList>
            <person name="Carlos-Shanley C."/>
            <person name="Guerra T."/>
            <person name="Hahn D."/>
        </authorList>
    </citation>
    <scope>NUCLEOTIDE SEQUENCE</scope>
    <source>
        <strain evidence="4">CN6</strain>
    </source>
</reference>
<dbReference type="NCBIfam" id="TIGR03804">
    <property type="entry name" value="para_beta_helix"/>
    <property type="match status" value="1"/>
</dbReference>
<evidence type="ECO:0000313" key="5">
    <source>
        <dbReference type="Proteomes" id="UP000604475"/>
    </source>
</evidence>
<dbReference type="EMBL" id="JAEACQ010000163">
    <property type="protein sequence ID" value="MBL7627775.1"/>
    <property type="molecule type" value="Genomic_DNA"/>
</dbReference>
<evidence type="ECO:0000256" key="2">
    <source>
        <dbReference type="SAM" id="SignalP"/>
    </source>
</evidence>
<evidence type="ECO:0000256" key="1">
    <source>
        <dbReference type="SAM" id="MobiDB-lite"/>
    </source>
</evidence>
<feature type="region of interest" description="Disordered" evidence="1">
    <location>
        <begin position="40"/>
        <end position="61"/>
    </location>
</feature>
<dbReference type="InterPro" id="IPR006626">
    <property type="entry name" value="PbH1"/>
</dbReference>
<evidence type="ECO:0000313" key="4">
    <source>
        <dbReference type="EMBL" id="MBL7627775.1"/>
    </source>
</evidence>
<dbReference type="Gene3D" id="2.160.20.10">
    <property type="entry name" value="Single-stranded right-handed beta-helix, Pectin lyase-like"/>
    <property type="match status" value="1"/>
</dbReference>
<feature type="domain" description="Right handed beta helix" evidence="3">
    <location>
        <begin position="223"/>
        <end position="327"/>
    </location>
</feature>
<keyword evidence="5" id="KW-1185">Reference proteome</keyword>
<dbReference type="InterPro" id="IPR039448">
    <property type="entry name" value="Beta_helix"/>
</dbReference>